<sequence>MKKIISYKMVPIYIFAIFLGAMTGYLISVKQNEMEREAKSAKYEKPFSIQQQALAEKTDFHKKLIFETKYLENGEIVREEQKLTPSLYGKSREELQKIYSGWKVIKFDDEEIVLYREKEGLPPDYYIISVVDGYVVLLKSDGNGHKEIVEKTDIPLESLTPFDRERVMKNIITKDKDEAYQILANLSS</sequence>
<dbReference type="AlphaFoldDB" id="A0A117KVV8"/>
<keyword evidence="1" id="KW-1133">Transmembrane helix</keyword>
<feature type="transmembrane region" description="Helical" evidence="1">
    <location>
        <begin position="12"/>
        <end position="29"/>
    </location>
</feature>
<evidence type="ECO:0008006" key="4">
    <source>
        <dbReference type="Google" id="ProtNLM"/>
    </source>
</evidence>
<protein>
    <recommendedName>
        <fullName evidence="4">Bypass of forespore C C-terminal domain-containing protein</fullName>
    </recommendedName>
</protein>
<evidence type="ECO:0000313" key="3">
    <source>
        <dbReference type="Proteomes" id="UP000264445"/>
    </source>
</evidence>
<evidence type="ECO:0000313" key="2">
    <source>
        <dbReference type="EMBL" id="HBT49544.1"/>
    </source>
</evidence>
<comment type="caution">
    <text evidence="2">The sequence shown here is derived from an EMBL/GenBank/DDBJ whole genome shotgun (WGS) entry which is preliminary data.</text>
</comment>
<name>A0A117KVV8_9THEO</name>
<keyword evidence="1" id="KW-0812">Transmembrane</keyword>
<proteinExistence type="predicted"/>
<dbReference type="RefSeq" id="WP_278429133.1">
    <property type="nucleotide sequence ID" value="NZ_DOLB01000101.1"/>
</dbReference>
<gene>
    <name evidence="2" type="ORF">DEA61_06920</name>
</gene>
<dbReference type="EMBL" id="DOLB01000101">
    <property type="protein sequence ID" value="HBT49544.1"/>
    <property type="molecule type" value="Genomic_DNA"/>
</dbReference>
<dbReference type="Proteomes" id="UP000264445">
    <property type="component" value="Unassembled WGS sequence"/>
</dbReference>
<evidence type="ECO:0000256" key="1">
    <source>
        <dbReference type="SAM" id="Phobius"/>
    </source>
</evidence>
<reference evidence="2 3" key="1">
    <citation type="journal article" date="2018" name="Nat. Biotechnol.">
        <title>A standardized bacterial taxonomy based on genome phylogeny substantially revises the tree of life.</title>
        <authorList>
            <person name="Parks D.H."/>
            <person name="Chuvochina M."/>
            <person name="Waite D.W."/>
            <person name="Rinke C."/>
            <person name="Skarshewski A."/>
            <person name="Chaumeil P.A."/>
            <person name="Hugenholtz P."/>
        </authorList>
    </citation>
    <scope>NUCLEOTIDE SEQUENCE [LARGE SCALE GENOMIC DNA]</scope>
    <source>
        <strain evidence="2">UBA12544</strain>
    </source>
</reference>
<accession>A0A117KVV8</accession>
<organism evidence="2 3">
    <name type="scientific">Caldanaerobacter subterraneus</name>
    <dbReference type="NCBI Taxonomy" id="911092"/>
    <lineage>
        <taxon>Bacteria</taxon>
        <taxon>Bacillati</taxon>
        <taxon>Bacillota</taxon>
        <taxon>Clostridia</taxon>
        <taxon>Thermoanaerobacterales</taxon>
        <taxon>Thermoanaerobacteraceae</taxon>
        <taxon>Caldanaerobacter</taxon>
    </lineage>
</organism>
<keyword evidence="1" id="KW-0472">Membrane</keyword>